<gene>
    <name evidence="7" type="ORF">SAMN04487995_0929</name>
</gene>
<organism evidence="7 8">
    <name type="scientific">Dyadobacter koreensis</name>
    <dbReference type="NCBI Taxonomy" id="408657"/>
    <lineage>
        <taxon>Bacteria</taxon>
        <taxon>Pseudomonadati</taxon>
        <taxon>Bacteroidota</taxon>
        <taxon>Cytophagia</taxon>
        <taxon>Cytophagales</taxon>
        <taxon>Spirosomataceae</taxon>
        <taxon>Dyadobacter</taxon>
    </lineage>
</organism>
<keyword evidence="2 5" id="KW-0812">Transmembrane</keyword>
<dbReference type="STRING" id="408657.SAMN04487995_0929"/>
<accession>A0A1H6QRA4</accession>
<dbReference type="Proteomes" id="UP000199532">
    <property type="component" value="Unassembled WGS sequence"/>
</dbReference>
<evidence type="ECO:0000259" key="6">
    <source>
        <dbReference type="Pfam" id="PF07291"/>
    </source>
</evidence>
<proteinExistence type="predicted"/>
<dbReference type="Pfam" id="PF07291">
    <property type="entry name" value="MauE"/>
    <property type="match status" value="1"/>
</dbReference>
<reference evidence="7 8" key="1">
    <citation type="submission" date="2016-10" db="EMBL/GenBank/DDBJ databases">
        <authorList>
            <person name="de Groot N.N."/>
        </authorList>
    </citation>
    <scope>NUCLEOTIDE SEQUENCE [LARGE SCALE GENOMIC DNA]</scope>
    <source>
        <strain evidence="7 8">DSM 19938</strain>
    </source>
</reference>
<dbReference type="GO" id="GO:0030416">
    <property type="term" value="P:methylamine metabolic process"/>
    <property type="evidence" value="ECO:0007669"/>
    <property type="project" value="InterPro"/>
</dbReference>
<evidence type="ECO:0000256" key="1">
    <source>
        <dbReference type="ARBA" id="ARBA00004141"/>
    </source>
</evidence>
<feature type="transmembrane region" description="Helical" evidence="5">
    <location>
        <begin position="47"/>
        <end position="65"/>
    </location>
</feature>
<evidence type="ECO:0000313" key="8">
    <source>
        <dbReference type="Proteomes" id="UP000199532"/>
    </source>
</evidence>
<dbReference type="OrthoDB" id="673785at2"/>
<dbReference type="RefSeq" id="WP_090332452.1">
    <property type="nucleotide sequence ID" value="NZ_FNXY01000001.1"/>
</dbReference>
<evidence type="ECO:0000313" key="7">
    <source>
        <dbReference type="EMBL" id="SEI46231.1"/>
    </source>
</evidence>
<name>A0A1H6QRA4_9BACT</name>
<dbReference type="EMBL" id="FNXY01000001">
    <property type="protein sequence ID" value="SEI46231.1"/>
    <property type="molecule type" value="Genomic_DNA"/>
</dbReference>
<feature type="domain" description="Methylamine utilisation protein MauE" evidence="6">
    <location>
        <begin position="3"/>
        <end position="129"/>
    </location>
</feature>
<evidence type="ECO:0000256" key="2">
    <source>
        <dbReference type="ARBA" id="ARBA00022692"/>
    </source>
</evidence>
<dbReference type="InterPro" id="IPR009908">
    <property type="entry name" value="Methylamine_util_MauE"/>
</dbReference>
<evidence type="ECO:0000256" key="4">
    <source>
        <dbReference type="ARBA" id="ARBA00023136"/>
    </source>
</evidence>
<keyword evidence="4 5" id="KW-0472">Membrane</keyword>
<comment type="subcellular location">
    <subcellularLocation>
        <location evidence="1">Membrane</location>
        <topology evidence="1">Multi-pass membrane protein</topology>
    </subcellularLocation>
</comment>
<dbReference type="AlphaFoldDB" id="A0A1H6QRA4"/>
<feature type="transmembrane region" description="Helical" evidence="5">
    <location>
        <begin position="72"/>
        <end position="95"/>
    </location>
</feature>
<keyword evidence="8" id="KW-1185">Reference proteome</keyword>
<protein>
    <recommendedName>
        <fullName evidence="6">Methylamine utilisation protein MauE domain-containing protein</fullName>
    </recommendedName>
</protein>
<evidence type="ECO:0000256" key="5">
    <source>
        <dbReference type="SAM" id="Phobius"/>
    </source>
</evidence>
<dbReference type="GO" id="GO:0016020">
    <property type="term" value="C:membrane"/>
    <property type="evidence" value="ECO:0007669"/>
    <property type="project" value="UniProtKB-SubCell"/>
</dbReference>
<keyword evidence="3 5" id="KW-1133">Transmembrane helix</keyword>
<feature type="transmembrane region" description="Helical" evidence="5">
    <location>
        <begin position="115"/>
        <end position="132"/>
    </location>
</feature>
<sequence>MKTKILRLICLALVFLFFYTATAKLSNLAVFESELKNQAVPGWSVPVLLWLIPVSELGTVLMLIWPRFQRYGLLVSAVLLSVFTLYMGLAVLNVFERVPCSCGGVLKNMGIQSHLVFNLFFLLLSIWGVRLLRSKQDPMPL</sequence>
<evidence type="ECO:0000256" key="3">
    <source>
        <dbReference type="ARBA" id="ARBA00022989"/>
    </source>
</evidence>